<reference evidence="2" key="1">
    <citation type="submission" date="2023-07" db="EMBL/GenBank/DDBJ databases">
        <authorList>
            <consortium name="AG Swart"/>
            <person name="Singh M."/>
            <person name="Singh A."/>
            <person name="Seah K."/>
            <person name="Emmerich C."/>
        </authorList>
    </citation>
    <scope>NUCLEOTIDE SEQUENCE</scope>
    <source>
        <strain evidence="2">DP1</strain>
    </source>
</reference>
<evidence type="ECO:0000313" key="3">
    <source>
        <dbReference type="Proteomes" id="UP001295684"/>
    </source>
</evidence>
<dbReference type="Proteomes" id="UP001295684">
    <property type="component" value="Unassembled WGS sequence"/>
</dbReference>
<evidence type="ECO:0000313" key="2">
    <source>
        <dbReference type="EMBL" id="CAI2372111.1"/>
    </source>
</evidence>
<dbReference type="PANTHER" id="PTHR47978">
    <property type="match status" value="1"/>
</dbReference>
<proteinExistence type="predicted"/>
<dbReference type="PROSITE" id="PS51419">
    <property type="entry name" value="RAB"/>
    <property type="match status" value="1"/>
</dbReference>
<name>A0AAD1UMB0_EUPCR</name>
<protein>
    <submittedName>
        <fullName evidence="2">Uncharacterized protein</fullName>
    </submittedName>
</protein>
<dbReference type="InterPro" id="IPR027417">
    <property type="entry name" value="P-loop_NTPase"/>
</dbReference>
<gene>
    <name evidence="2" type="ORF">ECRASSUSDP1_LOCUS13439</name>
</gene>
<keyword evidence="1" id="KW-0547">Nucleotide-binding</keyword>
<dbReference type="Gene3D" id="3.40.50.300">
    <property type="entry name" value="P-loop containing nucleotide triphosphate hydrolases"/>
    <property type="match status" value="1"/>
</dbReference>
<dbReference type="GO" id="GO:0000166">
    <property type="term" value="F:nucleotide binding"/>
    <property type="evidence" value="ECO:0007669"/>
    <property type="project" value="UniProtKB-KW"/>
</dbReference>
<sequence length="221" mass="25153">MSCEKLRVKILVLGDREVGKTSFIQKFIFPDQDRKKRKTITCDGYKKLLQTSDSKQIDLRIFDTYAGDSDTNLPKFITRNVSAAFILVDARDTDWVETIEKWLKVLHQHEEESEITQKSFIGEFKPAPFYIIANKVDEFAFQQQIDEAYNEVKSVAKKVGAEDGFIVSSKENCTPVDFTSTFAFISNIEEIFKICIEKLNSDGLLVQGSVTVSSEPKITLL</sequence>
<accession>A0AAD1UMB0</accession>
<dbReference type="AlphaFoldDB" id="A0AAD1UMB0"/>
<dbReference type="SUPFAM" id="SSF52540">
    <property type="entry name" value="P-loop containing nucleoside triphosphate hydrolases"/>
    <property type="match status" value="1"/>
</dbReference>
<dbReference type="PRINTS" id="PR00449">
    <property type="entry name" value="RASTRNSFRMNG"/>
</dbReference>
<dbReference type="Pfam" id="PF08477">
    <property type="entry name" value="Roc"/>
    <property type="match status" value="1"/>
</dbReference>
<organism evidence="2 3">
    <name type="scientific">Euplotes crassus</name>
    <dbReference type="NCBI Taxonomy" id="5936"/>
    <lineage>
        <taxon>Eukaryota</taxon>
        <taxon>Sar</taxon>
        <taxon>Alveolata</taxon>
        <taxon>Ciliophora</taxon>
        <taxon>Intramacronucleata</taxon>
        <taxon>Spirotrichea</taxon>
        <taxon>Hypotrichia</taxon>
        <taxon>Euplotida</taxon>
        <taxon>Euplotidae</taxon>
        <taxon>Moneuplotes</taxon>
    </lineage>
</organism>
<comment type="caution">
    <text evidence="2">The sequence shown here is derived from an EMBL/GenBank/DDBJ whole genome shotgun (WGS) entry which is preliminary data.</text>
</comment>
<keyword evidence="3" id="KW-1185">Reference proteome</keyword>
<dbReference type="EMBL" id="CAMPGE010013373">
    <property type="protein sequence ID" value="CAI2372111.1"/>
    <property type="molecule type" value="Genomic_DNA"/>
</dbReference>
<evidence type="ECO:0000256" key="1">
    <source>
        <dbReference type="ARBA" id="ARBA00022741"/>
    </source>
</evidence>